<feature type="compositionally biased region" description="Low complexity" evidence="9">
    <location>
        <begin position="58"/>
        <end position="82"/>
    </location>
</feature>
<evidence type="ECO:0000256" key="2">
    <source>
        <dbReference type="ARBA" id="ARBA00006604"/>
    </source>
</evidence>
<reference evidence="11" key="1">
    <citation type="submission" date="2020-06" db="EMBL/GenBank/DDBJ databases">
        <authorList>
            <consortium name="Plant Systems Biology data submission"/>
        </authorList>
    </citation>
    <scope>NUCLEOTIDE SEQUENCE</scope>
    <source>
        <strain evidence="11">D6</strain>
    </source>
</reference>
<dbReference type="Gene3D" id="1.10.1390.10">
    <property type="match status" value="1"/>
</dbReference>
<dbReference type="Gene3D" id="3.40.50.10490">
    <property type="entry name" value="Glucose-6-phosphate isomerase like protein, domain 1"/>
    <property type="match status" value="2"/>
</dbReference>
<accession>A0A9N8H904</accession>
<dbReference type="HAMAP" id="MF_00473">
    <property type="entry name" value="G6P_isomerase"/>
    <property type="match status" value="1"/>
</dbReference>
<dbReference type="AlphaFoldDB" id="A0A9N8H904"/>
<protein>
    <recommendedName>
        <fullName evidence="3 8">Glucose-6-phosphate isomerase</fullName>
        <ecNumber evidence="3 8">5.3.1.9</ecNumber>
    </recommendedName>
</protein>
<name>A0A9N8H904_9STRA</name>
<dbReference type="GO" id="GO:0051156">
    <property type="term" value="P:glucose 6-phosphate metabolic process"/>
    <property type="evidence" value="ECO:0007669"/>
    <property type="project" value="TreeGrafter"/>
</dbReference>
<comment type="pathway">
    <text evidence="1 8">Carbohydrate degradation; glycolysis; D-glyceraldehyde 3-phosphate and glycerone phosphate from D-glucose: step 2/4.</text>
</comment>
<comment type="similarity">
    <text evidence="2 8">Belongs to the GPI family.</text>
</comment>
<evidence type="ECO:0000256" key="1">
    <source>
        <dbReference type="ARBA" id="ARBA00004926"/>
    </source>
</evidence>
<feature type="signal peptide" evidence="10">
    <location>
        <begin position="1"/>
        <end position="20"/>
    </location>
</feature>
<evidence type="ECO:0000313" key="12">
    <source>
        <dbReference type="Proteomes" id="UP001153069"/>
    </source>
</evidence>
<evidence type="ECO:0000256" key="8">
    <source>
        <dbReference type="RuleBase" id="RU000612"/>
    </source>
</evidence>
<dbReference type="PROSITE" id="PS00174">
    <property type="entry name" value="P_GLUCOSE_ISOMERASE_2"/>
    <property type="match status" value="1"/>
</dbReference>
<feature type="region of interest" description="Disordered" evidence="9">
    <location>
        <begin position="56"/>
        <end position="91"/>
    </location>
</feature>
<dbReference type="GO" id="GO:0097367">
    <property type="term" value="F:carbohydrate derivative binding"/>
    <property type="evidence" value="ECO:0007669"/>
    <property type="project" value="InterPro"/>
</dbReference>
<keyword evidence="5 8" id="KW-0324">Glycolysis</keyword>
<dbReference type="SUPFAM" id="SSF53697">
    <property type="entry name" value="SIS domain"/>
    <property type="match status" value="1"/>
</dbReference>
<keyword evidence="6 8" id="KW-0413">Isomerase</keyword>
<feature type="compositionally biased region" description="Basic and acidic residues" evidence="9">
    <location>
        <begin position="761"/>
        <end position="773"/>
    </location>
</feature>
<keyword evidence="10" id="KW-0732">Signal</keyword>
<gene>
    <name evidence="11" type="ORF">SEMRO_188_G081100.1</name>
</gene>
<dbReference type="PRINTS" id="PR00662">
    <property type="entry name" value="G6PISOMERASE"/>
</dbReference>
<dbReference type="InterPro" id="IPR023096">
    <property type="entry name" value="G6P_Isomerase_C"/>
</dbReference>
<dbReference type="InterPro" id="IPR018189">
    <property type="entry name" value="Phosphoglucose_isomerase_CS"/>
</dbReference>
<dbReference type="CDD" id="cd05015">
    <property type="entry name" value="SIS_PGI_1"/>
    <property type="match status" value="1"/>
</dbReference>
<proteinExistence type="inferred from homology"/>
<dbReference type="FunFam" id="3.40.50.10490:FF:000031">
    <property type="entry name" value="Glucose-6-phosphate isomerase"/>
    <property type="match status" value="1"/>
</dbReference>
<comment type="catalytic activity">
    <reaction evidence="7 8">
        <text>alpha-D-glucose 6-phosphate = beta-D-fructose 6-phosphate</text>
        <dbReference type="Rhea" id="RHEA:11816"/>
        <dbReference type="ChEBI" id="CHEBI:57634"/>
        <dbReference type="ChEBI" id="CHEBI:58225"/>
        <dbReference type="EC" id="5.3.1.9"/>
    </reaction>
</comment>
<feature type="region of interest" description="Disordered" evidence="9">
    <location>
        <begin position="737"/>
        <end position="782"/>
    </location>
</feature>
<comment type="caution">
    <text evidence="11">The sequence shown here is derived from an EMBL/GenBank/DDBJ whole genome shotgun (WGS) entry which is preliminary data.</text>
</comment>
<dbReference type="PANTHER" id="PTHR11469:SF1">
    <property type="entry name" value="GLUCOSE-6-PHOSPHATE ISOMERASE"/>
    <property type="match status" value="1"/>
</dbReference>
<dbReference type="PROSITE" id="PS00765">
    <property type="entry name" value="P_GLUCOSE_ISOMERASE_1"/>
    <property type="match status" value="1"/>
</dbReference>
<dbReference type="PANTHER" id="PTHR11469">
    <property type="entry name" value="GLUCOSE-6-PHOSPHATE ISOMERASE"/>
    <property type="match status" value="1"/>
</dbReference>
<dbReference type="GO" id="GO:0048029">
    <property type="term" value="F:monosaccharide binding"/>
    <property type="evidence" value="ECO:0007669"/>
    <property type="project" value="TreeGrafter"/>
</dbReference>
<organism evidence="11 12">
    <name type="scientific">Seminavis robusta</name>
    <dbReference type="NCBI Taxonomy" id="568900"/>
    <lineage>
        <taxon>Eukaryota</taxon>
        <taxon>Sar</taxon>
        <taxon>Stramenopiles</taxon>
        <taxon>Ochrophyta</taxon>
        <taxon>Bacillariophyta</taxon>
        <taxon>Bacillariophyceae</taxon>
        <taxon>Bacillariophycidae</taxon>
        <taxon>Naviculales</taxon>
        <taxon>Naviculaceae</taxon>
        <taxon>Seminavis</taxon>
    </lineage>
</organism>
<dbReference type="PROSITE" id="PS51463">
    <property type="entry name" value="P_GLUCOSE_ISOMERASE_3"/>
    <property type="match status" value="1"/>
</dbReference>
<dbReference type="InterPro" id="IPR001672">
    <property type="entry name" value="G6P_Isomerase"/>
</dbReference>
<evidence type="ECO:0000256" key="7">
    <source>
        <dbReference type="ARBA" id="ARBA00029321"/>
    </source>
</evidence>
<evidence type="ECO:0000256" key="6">
    <source>
        <dbReference type="ARBA" id="ARBA00023235"/>
    </source>
</evidence>
<keyword evidence="12" id="KW-1185">Reference proteome</keyword>
<dbReference type="CDD" id="cd05016">
    <property type="entry name" value="SIS_PGI_2"/>
    <property type="match status" value="1"/>
</dbReference>
<sequence>MMIRIHRWILTLLLEMAVLATPGLAFQNVPVSIVGSSCRSHHPLQRSSGICSSLYAAQQQEQSKSTEGTTTSGSTDSPTDSSNGQEEGEEADVKNLRVPQVHLPPRLAPGVAWQHHHRATVQLVRDHTSGINKQQQPTPQLEVSAEATDEEADAQGNPVGRFLSNIGRSSPLVSASPEWKRLQQHAKYIQSTHLRDLLQDTERCQEMYATHDGVYLDYSRQRADLETMRLLFELAEKQNLKQQIEAMFDGEKINFTEERAVLHTALRADRSKIGTVMVDGVDAVQEVHEVLDQIQEFTQGVRSGAIRGYTGKRLRNIVSVGIGGSYLGPEFLHEVLKTEPEGSNAALGYSLRFLANVDPVDVERTCADLDPEETMIVIVSKTFTTAETMLNARTMRQWLWDFMGNDKEVVRKHFVACASVSATDKVRDFGIDTENRFFRFWDWVGGRYSVCSAAGAVPLSLLYGFDLFEKFLQGARSMDEHFRSAPMEKNIPILMGLLGVWNMSFLGYNTRTTLPYAEALLKLPAHIQQLDMESNGKSMTKFGIPVDYPVGEIDFGEPGTNGQHSFYQLLHMGQTVACDFIGFVQSQQDLCLDDEKLSSHDELMANFFAQPDALATGKTAEQVRSEGVKDELIPHKVFEGNRPSISFLLPKLTAYATGQLLSMYEHRTATQGFIWDINSFDQWGVELGKKLAIDIRNKFLKARNEQKEERRAEEEDIVEADNPATERILNYYVKNSAEESGEARGFGRGSSGEATSSSRKSQREHVPPERNDLCGKNGKLSR</sequence>
<dbReference type="Proteomes" id="UP001153069">
    <property type="component" value="Unassembled WGS sequence"/>
</dbReference>
<feature type="chain" id="PRO_5040268433" description="Glucose-6-phosphate isomerase" evidence="10">
    <location>
        <begin position="21"/>
        <end position="782"/>
    </location>
</feature>
<dbReference type="GO" id="GO:0006094">
    <property type="term" value="P:gluconeogenesis"/>
    <property type="evidence" value="ECO:0007669"/>
    <property type="project" value="UniProtKB-KW"/>
</dbReference>
<evidence type="ECO:0000313" key="11">
    <source>
        <dbReference type="EMBL" id="CAB9504162.1"/>
    </source>
</evidence>
<dbReference type="InterPro" id="IPR046348">
    <property type="entry name" value="SIS_dom_sf"/>
</dbReference>
<dbReference type="GO" id="GO:0004347">
    <property type="term" value="F:glucose-6-phosphate isomerase activity"/>
    <property type="evidence" value="ECO:0007669"/>
    <property type="project" value="UniProtKB-EC"/>
</dbReference>
<evidence type="ECO:0000256" key="9">
    <source>
        <dbReference type="SAM" id="MobiDB-lite"/>
    </source>
</evidence>
<evidence type="ECO:0000256" key="3">
    <source>
        <dbReference type="ARBA" id="ARBA00011952"/>
    </source>
</evidence>
<dbReference type="GO" id="GO:0005829">
    <property type="term" value="C:cytosol"/>
    <property type="evidence" value="ECO:0007669"/>
    <property type="project" value="TreeGrafter"/>
</dbReference>
<dbReference type="EC" id="5.3.1.9" evidence="3 8"/>
<keyword evidence="4 8" id="KW-0312">Gluconeogenesis</keyword>
<evidence type="ECO:0000256" key="5">
    <source>
        <dbReference type="ARBA" id="ARBA00023152"/>
    </source>
</evidence>
<dbReference type="NCBIfam" id="NF001211">
    <property type="entry name" value="PRK00179.1"/>
    <property type="match status" value="1"/>
</dbReference>
<feature type="region of interest" description="Disordered" evidence="9">
    <location>
        <begin position="127"/>
        <end position="149"/>
    </location>
</feature>
<dbReference type="Pfam" id="PF00342">
    <property type="entry name" value="PGI"/>
    <property type="match status" value="1"/>
</dbReference>
<dbReference type="FunFam" id="3.40.50.10490:FF:000048">
    <property type="entry name" value="Glucose-6-phosphate isomerase"/>
    <property type="match status" value="1"/>
</dbReference>
<evidence type="ECO:0000256" key="10">
    <source>
        <dbReference type="SAM" id="SignalP"/>
    </source>
</evidence>
<evidence type="ECO:0000256" key="4">
    <source>
        <dbReference type="ARBA" id="ARBA00022432"/>
    </source>
</evidence>
<feature type="compositionally biased region" description="Polar residues" evidence="9">
    <location>
        <begin position="129"/>
        <end position="141"/>
    </location>
</feature>
<dbReference type="InterPro" id="IPR035476">
    <property type="entry name" value="SIS_PGI_1"/>
</dbReference>
<dbReference type="OrthoDB" id="5831190at2759"/>
<dbReference type="InterPro" id="IPR035482">
    <property type="entry name" value="SIS_PGI_2"/>
</dbReference>
<dbReference type="EMBL" id="CAICTM010000187">
    <property type="protein sequence ID" value="CAB9504162.1"/>
    <property type="molecule type" value="Genomic_DNA"/>
</dbReference>
<dbReference type="GO" id="GO:0006096">
    <property type="term" value="P:glycolytic process"/>
    <property type="evidence" value="ECO:0007669"/>
    <property type="project" value="UniProtKB-KW"/>
</dbReference>